<feature type="region of interest" description="Disordered" evidence="2">
    <location>
        <begin position="344"/>
        <end position="370"/>
    </location>
</feature>
<dbReference type="PANTHER" id="PTHR12320">
    <property type="entry name" value="PROTEIN PHOSPHATASE 2C"/>
    <property type="match status" value="1"/>
</dbReference>
<dbReference type="SUPFAM" id="SSF81606">
    <property type="entry name" value="PP2C-like"/>
    <property type="match status" value="1"/>
</dbReference>
<name>A0AAW0BXB2_9AGAR</name>
<dbReference type="GO" id="GO:0004722">
    <property type="term" value="F:protein serine/threonine phosphatase activity"/>
    <property type="evidence" value="ECO:0007669"/>
    <property type="project" value="UniProtKB-EC"/>
</dbReference>
<feature type="compositionally biased region" description="Low complexity" evidence="2">
    <location>
        <begin position="419"/>
        <end position="433"/>
    </location>
</feature>
<evidence type="ECO:0000313" key="5">
    <source>
        <dbReference type="Proteomes" id="UP001362999"/>
    </source>
</evidence>
<evidence type="ECO:0000256" key="2">
    <source>
        <dbReference type="SAM" id="MobiDB-lite"/>
    </source>
</evidence>
<feature type="compositionally biased region" description="Low complexity" evidence="2">
    <location>
        <begin position="644"/>
        <end position="684"/>
    </location>
</feature>
<reference evidence="4 5" key="1">
    <citation type="journal article" date="2024" name="J Genomics">
        <title>Draft genome sequencing and assembly of Favolaschia claudopus CIRM-BRFM 2984 isolated from oak limbs.</title>
        <authorList>
            <person name="Navarro D."/>
            <person name="Drula E."/>
            <person name="Chaduli D."/>
            <person name="Cazenave R."/>
            <person name="Ahrendt S."/>
            <person name="Wang J."/>
            <person name="Lipzen A."/>
            <person name="Daum C."/>
            <person name="Barry K."/>
            <person name="Grigoriev I.V."/>
            <person name="Favel A."/>
            <person name="Rosso M.N."/>
            <person name="Martin F."/>
        </authorList>
    </citation>
    <scope>NUCLEOTIDE SEQUENCE [LARGE SCALE GENOMIC DNA]</scope>
    <source>
        <strain evidence="4 5">CIRM-BRFM 2984</strain>
    </source>
</reference>
<feature type="compositionally biased region" description="Low complexity" evidence="2">
    <location>
        <begin position="70"/>
        <end position="87"/>
    </location>
</feature>
<keyword evidence="1" id="KW-0378">Hydrolase</keyword>
<keyword evidence="1" id="KW-0460">Magnesium</keyword>
<dbReference type="GO" id="GO:0046872">
    <property type="term" value="F:metal ion binding"/>
    <property type="evidence" value="ECO:0007669"/>
    <property type="project" value="UniProtKB-UniRule"/>
</dbReference>
<dbReference type="EMBL" id="JAWWNJ010000024">
    <property type="protein sequence ID" value="KAK7031652.1"/>
    <property type="molecule type" value="Genomic_DNA"/>
</dbReference>
<dbReference type="PROSITE" id="PS51746">
    <property type="entry name" value="PPM_2"/>
    <property type="match status" value="1"/>
</dbReference>
<dbReference type="SMART" id="SM00332">
    <property type="entry name" value="PP2Cc"/>
    <property type="match status" value="1"/>
</dbReference>
<comment type="cofactor">
    <cofactor evidence="1">
        <name>Mg(2+)</name>
        <dbReference type="ChEBI" id="CHEBI:18420"/>
    </cofactor>
</comment>
<sequence>MKHPRFYTALPRVGRVRSNSASRALYTNPTTLPLASFFDTPPPPPPNTRLTTHRLPIEARGEVEAPNTNPHPTHAPLALAAPHSPTHQSSHPAQLALLFPYNPGPTPKPSSAPASNGGRSHRRGGKRYMLDVGAYGIPKRGHRVRAMHTNAYQESYTDAPLAVQVGEDAYFVRENAMGVADGVGGWARVKHPAPPSGPSASALFARRLMHFCADEVDRASHPSLHSQSTPPAVPVVKPWSAYNNRFAPYPASAAIYSDPGLSSLPTSWKPPESWRSPTTEFAPSSSSFDAAEEYDADDAPEWEGESLSPADALAAELDELADGLDVLHILERAYERTLHAHVVPAPSSSSTSLPQSLSSTAAPSSLPTKMPMASSSSLLMAREEPKTIPLLAGSSTALVAVLDYVPAGEVDATIVGGPSSSTPSSSATTSSETNLDARAGDAELTPVLKIAHVGDCVGMLVRGEEVAWRSEEMWWRWNTPVQLSAAPASSSKAPVPPTEETKASKEGWWRSVASASEKERKVEVEVTPSSAAHLFTLPVKAGDIVILASDGLSDNLWDEEVLEEVRRVRGVVGSSELLETSDEVFDIDVEGSEAAGKKGVDTARLRRQTLAGMLSEALCSRARRVATRKAGKERWRGCSGAAISSSLPGSASASGSASTSVSTPSTSVASGSTAASSLPTLLEEPWTEEDDTPFARRARESGRAYRGGKSDDISVIVAVIAPAEEQQRGHGRGRGRGRGVEAARAAGS</sequence>
<feature type="region of interest" description="Disordered" evidence="2">
    <location>
        <begin position="486"/>
        <end position="506"/>
    </location>
</feature>
<comment type="cofactor">
    <cofactor evidence="1">
        <name>Mn(2+)</name>
        <dbReference type="ChEBI" id="CHEBI:29035"/>
    </cofactor>
</comment>
<accession>A0AAW0BXB2</accession>
<dbReference type="Gene3D" id="3.60.40.10">
    <property type="entry name" value="PPM-type phosphatase domain"/>
    <property type="match status" value="1"/>
</dbReference>
<organism evidence="4 5">
    <name type="scientific">Favolaschia claudopus</name>
    <dbReference type="NCBI Taxonomy" id="2862362"/>
    <lineage>
        <taxon>Eukaryota</taxon>
        <taxon>Fungi</taxon>
        <taxon>Dikarya</taxon>
        <taxon>Basidiomycota</taxon>
        <taxon>Agaricomycotina</taxon>
        <taxon>Agaricomycetes</taxon>
        <taxon>Agaricomycetidae</taxon>
        <taxon>Agaricales</taxon>
        <taxon>Marasmiineae</taxon>
        <taxon>Mycenaceae</taxon>
        <taxon>Favolaschia</taxon>
    </lineage>
</organism>
<keyword evidence="1" id="KW-0464">Manganese</keyword>
<dbReference type="EC" id="3.1.3.16" evidence="1"/>
<dbReference type="Proteomes" id="UP001362999">
    <property type="component" value="Unassembled WGS sequence"/>
</dbReference>
<comment type="catalytic activity">
    <reaction evidence="1">
        <text>O-phospho-L-threonyl-[protein] + H2O = L-threonyl-[protein] + phosphate</text>
        <dbReference type="Rhea" id="RHEA:47004"/>
        <dbReference type="Rhea" id="RHEA-COMP:11060"/>
        <dbReference type="Rhea" id="RHEA-COMP:11605"/>
        <dbReference type="ChEBI" id="CHEBI:15377"/>
        <dbReference type="ChEBI" id="CHEBI:30013"/>
        <dbReference type="ChEBI" id="CHEBI:43474"/>
        <dbReference type="ChEBI" id="CHEBI:61977"/>
        <dbReference type="EC" id="3.1.3.16"/>
    </reaction>
</comment>
<dbReference type="PANTHER" id="PTHR12320:SF84">
    <property type="entry name" value="PROTEIN PHOSPHATASE"/>
    <property type="match status" value="1"/>
</dbReference>
<feature type="region of interest" description="Disordered" evidence="2">
    <location>
        <begin position="644"/>
        <end position="708"/>
    </location>
</feature>
<dbReference type="InterPro" id="IPR036457">
    <property type="entry name" value="PPM-type-like_dom_sf"/>
</dbReference>
<feature type="domain" description="PPM-type phosphatase" evidence="3">
    <location>
        <begin position="153"/>
        <end position="720"/>
    </location>
</feature>
<feature type="region of interest" description="Disordered" evidence="2">
    <location>
        <begin position="63"/>
        <end position="126"/>
    </location>
</feature>
<dbReference type="AlphaFoldDB" id="A0AAW0BXB2"/>
<keyword evidence="1" id="KW-0904">Protein phosphatase</keyword>
<comment type="caution">
    <text evidence="4">The sequence shown here is derived from an EMBL/GenBank/DDBJ whole genome shotgun (WGS) entry which is preliminary data.</text>
</comment>
<keyword evidence="1" id="KW-0479">Metal-binding</keyword>
<feature type="region of interest" description="Disordered" evidence="2">
    <location>
        <begin position="414"/>
        <end position="434"/>
    </location>
</feature>
<proteinExistence type="inferred from homology"/>
<feature type="region of interest" description="Disordered" evidence="2">
    <location>
        <begin position="266"/>
        <end position="295"/>
    </location>
</feature>
<protein>
    <recommendedName>
        <fullName evidence="1">Protein phosphatase</fullName>
        <ecNumber evidence="1">3.1.3.16</ecNumber>
    </recommendedName>
</protein>
<feature type="region of interest" description="Disordered" evidence="2">
    <location>
        <begin position="721"/>
        <end position="748"/>
    </location>
</feature>
<comment type="similarity">
    <text evidence="1">Belongs to the PP2C family.</text>
</comment>
<evidence type="ECO:0000313" key="4">
    <source>
        <dbReference type="EMBL" id="KAK7031652.1"/>
    </source>
</evidence>
<comment type="catalytic activity">
    <reaction evidence="1">
        <text>O-phospho-L-seryl-[protein] + H2O = L-seryl-[protein] + phosphate</text>
        <dbReference type="Rhea" id="RHEA:20629"/>
        <dbReference type="Rhea" id="RHEA-COMP:9863"/>
        <dbReference type="Rhea" id="RHEA-COMP:11604"/>
        <dbReference type="ChEBI" id="CHEBI:15377"/>
        <dbReference type="ChEBI" id="CHEBI:29999"/>
        <dbReference type="ChEBI" id="CHEBI:43474"/>
        <dbReference type="ChEBI" id="CHEBI:83421"/>
        <dbReference type="EC" id="3.1.3.16"/>
    </reaction>
</comment>
<evidence type="ECO:0000259" key="3">
    <source>
        <dbReference type="PROSITE" id="PS51746"/>
    </source>
</evidence>
<keyword evidence="5" id="KW-1185">Reference proteome</keyword>
<dbReference type="InterPro" id="IPR001932">
    <property type="entry name" value="PPM-type_phosphatase-like_dom"/>
</dbReference>
<feature type="compositionally biased region" description="Basic and acidic residues" evidence="2">
    <location>
        <begin position="693"/>
        <end position="708"/>
    </location>
</feature>
<dbReference type="InterPro" id="IPR039123">
    <property type="entry name" value="PPTC7"/>
</dbReference>
<evidence type="ECO:0000256" key="1">
    <source>
        <dbReference type="RuleBase" id="RU366020"/>
    </source>
</evidence>
<gene>
    <name evidence="4" type="ORF">R3P38DRAFT_2924973</name>
</gene>